<keyword evidence="3" id="KW-1185">Reference proteome</keyword>
<gene>
    <name evidence="2" type="ORF">ACFO6V_27085</name>
</gene>
<evidence type="ECO:0000256" key="1">
    <source>
        <dbReference type="SAM" id="Phobius"/>
    </source>
</evidence>
<organism evidence="2 3">
    <name type="scientific">Promicromonospora alba</name>
    <dbReference type="NCBI Taxonomy" id="1616110"/>
    <lineage>
        <taxon>Bacteria</taxon>
        <taxon>Bacillati</taxon>
        <taxon>Actinomycetota</taxon>
        <taxon>Actinomycetes</taxon>
        <taxon>Micrococcales</taxon>
        <taxon>Promicromonosporaceae</taxon>
        <taxon>Promicromonospora</taxon>
    </lineage>
</organism>
<proteinExistence type="predicted"/>
<dbReference type="Proteomes" id="UP001596011">
    <property type="component" value="Unassembled WGS sequence"/>
</dbReference>
<dbReference type="EMBL" id="JBHSFI010000010">
    <property type="protein sequence ID" value="MFC4631934.1"/>
    <property type="molecule type" value="Genomic_DNA"/>
</dbReference>
<feature type="transmembrane region" description="Helical" evidence="1">
    <location>
        <begin position="98"/>
        <end position="117"/>
    </location>
</feature>
<comment type="caution">
    <text evidence="2">The sequence shown here is derived from an EMBL/GenBank/DDBJ whole genome shotgun (WGS) entry which is preliminary data.</text>
</comment>
<dbReference type="RefSeq" id="WP_377141994.1">
    <property type="nucleotide sequence ID" value="NZ_JBHSFI010000010.1"/>
</dbReference>
<sequence>MSSSLGRPQGVQRQYPESTIDKFETTIAIVLLPFGCAFASFFGVIGAPRPSYCPGCNDNDLAFAAGFLMMIFGPWICWLASSIWAVARVMRRKRGGAIMAGGLVTSIVLYVSAYLMLTAVAR</sequence>
<keyword evidence="1" id="KW-0472">Membrane</keyword>
<keyword evidence="1" id="KW-0812">Transmembrane</keyword>
<evidence type="ECO:0000313" key="2">
    <source>
        <dbReference type="EMBL" id="MFC4631934.1"/>
    </source>
</evidence>
<feature type="transmembrane region" description="Helical" evidence="1">
    <location>
        <begin position="27"/>
        <end position="49"/>
    </location>
</feature>
<reference evidence="3" key="1">
    <citation type="journal article" date="2019" name="Int. J. Syst. Evol. Microbiol.">
        <title>The Global Catalogue of Microorganisms (GCM) 10K type strain sequencing project: providing services to taxonomists for standard genome sequencing and annotation.</title>
        <authorList>
            <consortium name="The Broad Institute Genomics Platform"/>
            <consortium name="The Broad Institute Genome Sequencing Center for Infectious Disease"/>
            <person name="Wu L."/>
            <person name="Ma J."/>
        </authorList>
    </citation>
    <scope>NUCLEOTIDE SEQUENCE [LARGE SCALE GENOMIC DNA]</scope>
    <source>
        <strain evidence="3">CCUG 42722</strain>
    </source>
</reference>
<feature type="transmembrane region" description="Helical" evidence="1">
    <location>
        <begin position="61"/>
        <end position="86"/>
    </location>
</feature>
<keyword evidence="1" id="KW-1133">Transmembrane helix</keyword>
<protein>
    <recommendedName>
        <fullName evidence="4">Transmembrane protein</fullName>
    </recommendedName>
</protein>
<name>A0ABV9HNY6_9MICO</name>
<evidence type="ECO:0000313" key="3">
    <source>
        <dbReference type="Proteomes" id="UP001596011"/>
    </source>
</evidence>
<accession>A0ABV9HNY6</accession>
<evidence type="ECO:0008006" key="4">
    <source>
        <dbReference type="Google" id="ProtNLM"/>
    </source>
</evidence>